<feature type="transmembrane region" description="Helical" evidence="1">
    <location>
        <begin position="74"/>
        <end position="92"/>
    </location>
</feature>
<keyword evidence="1" id="KW-0472">Membrane</keyword>
<name>A0A915I9I6_ROMCU</name>
<accession>A0A915I9I6</accession>
<keyword evidence="1" id="KW-1133">Transmembrane helix</keyword>
<dbReference type="AlphaFoldDB" id="A0A915I9I6"/>
<keyword evidence="1" id="KW-0812">Transmembrane</keyword>
<dbReference type="WBParaSite" id="nRc.2.0.1.t10840-RA">
    <property type="protein sequence ID" value="nRc.2.0.1.t10840-RA"/>
    <property type="gene ID" value="nRc.2.0.1.g10840"/>
</dbReference>
<keyword evidence="2" id="KW-1185">Reference proteome</keyword>
<evidence type="ECO:0000313" key="3">
    <source>
        <dbReference type="WBParaSite" id="nRc.2.0.1.t10840-RA"/>
    </source>
</evidence>
<evidence type="ECO:0000313" key="2">
    <source>
        <dbReference type="Proteomes" id="UP000887565"/>
    </source>
</evidence>
<evidence type="ECO:0000256" key="1">
    <source>
        <dbReference type="SAM" id="Phobius"/>
    </source>
</evidence>
<dbReference type="Proteomes" id="UP000887565">
    <property type="component" value="Unplaced"/>
</dbReference>
<reference evidence="3" key="1">
    <citation type="submission" date="2022-11" db="UniProtKB">
        <authorList>
            <consortium name="WormBaseParasite"/>
        </authorList>
    </citation>
    <scope>IDENTIFICATION</scope>
</reference>
<organism evidence="2 3">
    <name type="scientific">Romanomermis culicivorax</name>
    <name type="common">Nematode worm</name>
    <dbReference type="NCBI Taxonomy" id="13658"/>
    <lineage>
        <taxon>Eukaryota</taxon>
        <taxon>Metazoa</taxon>
        <taxon>Ecdysozoa</taxon>
        <taxon>Nematoda</taxon>
        <taxon>Enoplea</taxon>
        <taxon>Dorylaimia</taxon>
        <taxon>Mermithida</taxon>
        <taxon>Mermithoidea</taxon>
        <taxon>Mermithidae</taxon>
        <taxon>Romanomermis</taxon>
    </lineage>
</organism>
<protein>
    <submittedName>
        <fullName evidence="3">Uncharacterized protein</fullName>
    </submittedName>
</protein>
<sequence>MQKANKSQPHFIGPFIVNNTAHLDSNIVMIDALDRPGRHQTISTLHLKLFIPHPAKEAFITEAVFLYLCMPSDLYLYIMGYLGLCGIAFAHGQPGGSQNH</sequence>
<proteinExistence type="predicted"/>